<keyword evidence="3" id="KW-1185">Reference proteome</keyword>
<organism evidence="2 3">
    <name type="scientific">Phytophthora citrophthora</name>
    <dbReference type="NCBI Taxonomy" id="4793"/>
    <lineage>
        <taxon>Eukaryota</taxon>
        <taxon>Sar</taxon>
        <taxon>Stramenopiles</taxon>
        <taxon>Oomycota</taxon>
        <taxon>Peronosporomycetes</taxon>
        <taxon>Peronosporales</taxon>
        <taxon>Peronosporaceae</taxon>
        <taxon>Phytophthora</taxon>
    </lineage>
</organism>
<name>A0AAD9GA76_9STRA</name>
<reference evidence="2" key="1">
    <citation type="submission" date="2023-08" db="EMBL/GenBank/DDBJ databases">
        <title>Reference Genome Resource for the Citrus Pathogen Phytophthora citrophthora.</title>
        <authorList>
            <person name="Moller H."/>
            <person name="Coetzee B."/>
            <person name="Rose L.J."/>
            <person name="Van Niekerk J.M."/>
        </authorList>
    </citation>
    <scope>NUCLEOTIDE SEQUENCE</scope>
    <source>
        <strain evidence="2">STE-U-9442</strain>
    </source>
</reference>
<feature type="compositionally biased region" description="Polar residues" evidence="1">
    <location>
        <begin position="107"/>
        <end position="121"/>
    </location>
</feature>
<comment type="caution">
    <text evidence="2">The sequence shown here is derived from an EMBL/GenBank/DDBJ whole genome shotgun (WGS) entry which is preliminary data.</text>
</comment>
<feature type="region of interest" description="Disordered" evidence="1">
    <location>
        <begin position="1"/>
        <end position="29"/>
    </location>
</feature>
<dbReference type="Proteomes" id="UP001259832">
    <property type="component" value="Unassembled WGS sequence"/>
</dbReference>
<evidence type="ECO:0000313" key="2">
    <source>
        <dbReference type="EMBL" id="KAK1934654.1"/>
    </source>
</evidence>
<dbReference type="AlphaFoldDB" id="A0AAD9GA76"/>
<feature type="region of interest" description="Disordered" evidence="1">
    <location>
        <begin position="107"/>
        <end position="190"/>
    </location>
</feature>
<protein>
    <submittedName>
        <fullName evidence="2">Uncharacterized protein</fullName>
    </submittedName>
</protein>
<feature type="compositionally biased region" description="Basic residues" evidence="1">
    <location>
        <begin position="157"/>
        <end position="168"/>
    </location>
</feature>
<evidence type="ECO:0000313" key="3">
    <source>
        <dbReference type="Proteomes" id="UP001259832"/>
    </source>
</evidence>
<dbReference type="EMBL" id="JASMQC010000025">
    <property type="protein sequence ID" value="KAK1934654.1"/>
    <property type="molecule type" value="Genomic_DNA"/>
</dbReference>
<evidence type="ECO:0000256" key="1">
    <source>
        <dbReference type="SAM" id="MobiDB-lite"/>
    </source>
</evidence>
<accession>A0AAD9GA76</accession>
<feature type="compositionally biased region" description="Polar residues" evidence="1">
    <location>
        <begin position="142"/>
        <end position="156"/>
    </location>
</feature>
<feature type="compositionally biased region" description="Basic residues" evidence="1">
    <location>
        <begin position="7"/>
        <end position="16"/>
    </location>
</feature>
<proteinExistence type="predicted"/>
<feature type="compositionally biased region" description="Polar residues" evidence="1">
    <location>
        <begin position="171"/>
        <end position="181"/>
    </location>
</feature>
<sequence>MEDERSRPRHSAKRRSRETGSKRKSVVAPANFKLQTELLAEKRKQQREEKEVIQLRHAQQKIMGKKTVEDFAQFKLIRRQSAAERSQSLHCNGKTLNMAMLSMQSRPLMSARQSKPPSASDSLPPRPQSAKPVLQTHRQHESMSSINEREQSVSTQHKTHCKKKKRKKTSEQNSARLSPSKSAPVLPDRPIPKKINIIVNMRNLQLFEKPGLLSSASSPVISREAWGDYEL</sequence>
<gene>
    <name evidence="2" type="ORF">P3T76_011263</name>
</gene>